<keyword evidence="3" id="KW-0143">Chaperone</keyword>
<sequence length="543" mass="57690">MDSFAELEPSATNAVAAGAALAQFVAAHSAVMGLVAEQRATAEQKARWTAALLRALALPAGTASPAWPASVTALALQALRILARERTACDAVYEPAAVGLLAAHAGIAAGDKFAESPVAVEALKCLSNVLLQDAPARSAFGDSPSVADAALALQSPDCGVGAVFLLARLVFLGTVGNRDASARVVKLGVCDRLAHFLTALHTRSMAVRPDEAWISEPVVVNEILKTAFNLSVSIAEINTATGSMPTIFGGPRPAAQRSAADNPEREVMARPFVKLLEAIIDVYMQVPFADLPLLAPHSHAIHFMMNVPVKPFNASWFAKYDHAIVSRTVDALHATFLNVFPRPRPKKAGSSSAAANPSDSDGDEEYLAEIDGVNVEQALPPILILMRNWANEDARARAMLKSLLMPDNLDRSKPLGKGTGLTNYLISFMSSVSMLQIRDCVCELLLSACGDNVGELVTYVGYGNAAGFLMNRGIMAPPGGADADASTGPSINPITGEFVRDEPRVDPFEGMTDEEKEREAERLFVLFDRLQKTGVVKVVPKQD</sequence>
<evidence type="ECO:0000313" key="6">
    <source>
        <dbReference type="Proteomes" id="UP001527925"/>
    </source>
</evidence>
<comment type="similarity">
    <text evidence="1">Belongs to the synembryn family.</text>
</comment>
<evidence type="ECO:0000313" key="5">
    <source>
        <dbReference type="EMBL" id="KAL2912437.1"/>
    </source>
</evidence>
<proteinExistence type="inferred from homology"/>
<evidence type="ECO:0000256" key="3">
    <source>
        <dbReference type="ARBA" id="ARBA00023186"/>
    </source>
</evidence>
<keyword evidence="2" id="KW-0344">Guanine-nucleotide releasing factor</keyword>
<evidence type="ECO:0000256" key="4">
    <source>
        <dbReference type="SAM" id="MobiDB-lite"/>
    </source>
</evidence>
<keyword evidence="6" id="KW-1185">Reference proteome</keyword>
<reference evidence="5 6" key="1">
    <citation type="submission" date="2023-09" db="EMBL/GenBank/DDBJ databases">
        <title>Pangenome analysis of Batrachochytrium dendrobatidis and related Chytrids.</title>
        <authorList>
            <person name="Yacoub M.N."/>
            <person name="Stajich J.E."/>
            <person name="James T.Y."/>
        </authorList>
    </citation>
    <scope>NUCLEOTIDE SEQUENCE [LARGE SCALE GENOMIC DNA]</scope>
    <source>
        <strain evidence="5 6">JEL0888</strain>
    </source>
</reference>
<dbReference type="PANTHER" id="PTHR12425">
    <property type="entry name" value="SYNEMBRYN"/>
    <property type="match status" value="1"/>
</dbReference>
<gene>
    <name evidence="5" type="ORF">HK105_208081</name>
</gene>
<organism evidence="5 6">
    <name type="scientific">Polyrhizophydium stewartii</name>
    <dbReference type="NCBI Taxonomy" id="2732419"/>
    <lineage>
        <taxon>Eukaryota</taxon>
        <taxon>Fungi</taxon>
        <taxon>Fungi incertae sedis</taxon>
        <taxon>Chytridiomycota</taxon>
        <taxon>Chytridiomycota incertae sedis</taxon>
        <taxon>Chytridiomycetes</taxon>
        <taxon>Rhizophydiales</taxon>
        <taxon>Rhizophydiales incertae sedis</taxon>
        <taxon>Polyrhizophydium</taxon>
    </lineage>
</organism>
<protein>
    <submittedName>
        <fullName evidence="5">Uncharacterized protein</fullName>
    </submittedName>
</protein>
<evidence type="ECO:0000256" key="2">
    <source>
        <dbReference type="ARBA" id="ARBA00022658"/>
    </source>
</evidence>
<dbReference type="Pfam" id="PF10165">
    <property type="entry name" value="Ric8"/>
    <property type="match status" value="1"/>
</dbReference>
<dbReference type="EMBL" id="JADGIZ020000065">
    <property type="protein sequence ID" value="KAL2912437.1"/>
    <property type="molecule type" value="Genomic_DNA"/>
</dbReference>
<dbReference type="InterPro" id="IPR019318">
    <property type="entry name" value="Gua_nucleotide_exch_fac_Ric8"/>
</dbReference>
<feature type="compositionally biased region" description="Low complexity" evidence="4">
    <location>
        <begin position="348"/>
        <end position="359"/>
    </location>
</feature>
<feature type="region of interest" description="Disordered" evidence="4">
    <location>
        <begin position="344"/>
        <end position="363"/>
    </location>
</feature>
<evidence type="ECO:0000256" key="1">
    <source>
        <dbReference type="ARBA" id="ARBA00009049"/>
    </source>
</evidence>
<accession>A0ABR4MYU4</accession>
<dbReference type="Proteomes" id="UP001527925">
    <property type="component" value="Unassembled WGS sequence"/>
</dbReference>
<comment type="caution">
    <text evidence="5">The sequence shown here is derived from an EMBL/GenBank/DDBJ whole genome shotgun (WGS) entry which is preliminary data.</text>
</comment>
<dbReference type="PANTHER" id="PTHR12425:SF5">
    <property type="entry name" value="SYNEMBRYN"/>
    <property type="match status" value="1"/>
</dbReference>
<name>A0ABR4MYU4_9FUNG</name>